<comment type="similarity">
    <text evidence="1">Belongs to the universal stress protein A family.</text>
</comment>
<dbReference type="CDD" id="cd00293">
    <property type="entry name" value="USP-like"/>
    <property type="match status" value="1"/>
</dbReference>
<dbReference type="KEGG" id="erz:ER308_01075"/>
<proteinExistence type="inferred from homology"/>
<dbReference type="PANTHER" id="PTHR46268">
    <property type="entry name" value="STRESS RESPONSE PROTEIN NHAX"/>
    <property type="match status" value="1"/>
</dbReference>
<dbReference type="SUPFAM" id="SSF52402">
    <property type="entry name" value="Adenine nucleotide alpha hydrolases-like"/>
    <property type="match status" value="1"/>
</dbReference>
<dbReference type="InterPro" id="IPR006016">
    <property type="entry name" value="UspA"/>
</dbReference>
<organism evidence="3 4">
    <name type="scientific">Egibacter rhizosphaerae</name>
    <dbReference type="NCBI Taxonomy" id="1670831"/>
    <lineage>
        <taxon>Bacteria</taxon>
        <taxon>Bacillati</taxon>
        <taxon>Actinomycetota</taxon>
        <taxon>Nitriliruptoria</taxon>
        <taxon>Egibacterales</taxon>
        <taxon>Egibacteraceae</taxon>
        <taxon>Egibacter</taxon>
    </lineage>
</organism>
<accession>A0A411YAU6</accession>
<evidence type="ECO:0000313" key="3">
    <source>
        <dbReference type="EMBL" id="QBI18299.1"/>
    </source>
</evidence>
<dbReference type="EMBL" id="CP036402">
    <property type="protein sequence ID" value="QBI18299.1"/>
    <property type="molecule type" value="Genomic_DNA"/>
</dbReference>
<dbReference type="RefSeq" id="WP_131153297.1">
    <property type="nucleotide sequence ID" value="NZ_CP036402.1"/>
</dbReference>
<evidence type="ECO:0000256" key="1">
    <source>
        <dbReference type="ARBA" id="ARBA00008791"/>
    </source>
</evidence>
<dbReference type="Gene3D" id="3.40.50.620">
    <property type="entry name" value="HUPs"/>
    <property type="match status" value="1"/>
</dbReference>
<feature type="domain" description="UspA" evidence="2">
    <location>
        <begin position="2"/>
        <end position="130"/>
    </location>
</feature>
<dbReference type="Pfam" id="PF00582">
    <property type="entry name" value="Usp"/>
    <property type="match status" value="1"/>
</dbReference>
<dbReference type="PRINTS" id="PR01438">
    <property type="entry name" value="UNVRSLSTRESS"/>
</dbReference>
<gene>
    <name evidence="3" type="ORF">ER308_01075</name>
</gene>
<sequence>MRILVGYLISPEGQAALEAAVAEARLRDAKLVVLHSMRGGTRDEAEQVITYREQLEQIHEQLGAEDIDYEVRELVRGQSPAEDLIEFSAEEDVDLIVIGLRRRSPVGKLVLGSNAQDILLRADCPVLAVKADSEAEGA</sequence>
<keyword evidence="4" id="KW-1185">Reference proteome</keyword>
<dbReference type="InterPro" id="IPR006015">
    <property type="entry name" value="Universal_stress_UspA"/>
</dbReference>
<protein>
    <submittedName>
        <fullName evidence="3">Universal stress protein</fullName>
    </submittedName>
</protein>
<dbReference type="PANTHER" id="PTHR46268:SF6">
    <property type="entry name" value="UNIVERSAL STRESS PROTEIN UP12"/>
    <property type="match status" value="1"/>
</dbReference>
<dbReference type="Proteomes" id="UP000291469">
    <property type="component" value="Chromosome"/>
</dbReference>
<evidence type="ECO:0000259" key="2">
    <source>
        <dbReference type="Pfam" id="PF00582"/>
    </source>
</evidence>
<dbReference type="OrthoDB" id="5419113at2"/>
<evidence type="ECO:0000313" key="4">
    <source>
        <dbReference type="Proteomes" id="UP000291469"/>
    </source>
</evidence>
<name>A0A411YAU6_9ACTN</name>
<dbReference type="InterPro" id="IPR014729">
    <property type="entry name" value="Rossmann-like_a/b/a_fold"/>
</dbReference>
<reference evidence="3 4" key="1">
    <citation type="submission" date="2019-01" db="EMBL/GenBank/DDBJ databases">
        <title>Egibacter rhizosphaerae EGI 80759T.</title>
        <authorList>
            <person name="Chen D.-D."/>
            <person name="Tian Y."/>
            <person name="Jiao J.-Y."/>
            <person name="Zhang X.-T."/>
            <person name="Zhang Y.-G."/>
            <person name="Zhang Y."/>
            <person name="Xiao M."/>
            <person name="Shu W.-S."/>
            <person name="Li W.-J."/>
        </authorList>
    </citation>
    <scope>NUCLEOTIDE SEQUENCE [LARGE SCALE GENOMIC DNA]</scope>
    <source>
        <strain evidence="3 4">EGI 80759</strain>
    </source>
</reference>
<dbReference type="AlphaFoldDB" id="A0A411YAU6"/>